<name>A0AAV7NKX0_PLEWA</name>
<gene>
    <name evidence="1" type="ORF">NDU88_003518</name>
</gene>
<proteinExistence type="predicted"/>
<sequence>MFSTSVLVVQRYFLAMGVGPAPTPLMARTPRRALERPIRCTTVYPPQCRVRDRPTTSSASPLGAHFVPRSLFPSVTSSLWVLGPHRPRQRIVLSFASSAHVGAFIRCTAACSPPSLWEAALPVLYKSPGALLRASFLIPQCYFLDVDAGPVSAAPVARSLHRALSTHRRTVACSLLGQGEATPRCTLQVPLGCTPYLSPCSPALLTRWAHKGALSDALQRVLCPSGGRPPLNDLYNYPGGTSILVVGARPAPTPPADRALRRTLSA</sequence>
<evidence type="ECO:0000313" key="2">
    <source>
        <dbReference type="Proteomes" id="UP001066276"/>
    </source>
</evidence>
<reference evidence="1" key="1">
    <citation type="journal article" date="2022" name="bioRxiv">
        <title>Sequencing and chromosome-scale assembly of the giantPleurodeles waltlgenome.</title>
        <authorList>
            <person name="Brown T."/>
            <person name="Elewa A."/>
            <person name="Iarovenko S."/>
            <person name="Subramanian E."/>
            <person name="Araus A.J."/>
            <person name="Petzold A."/>
            <person name="Susuki M."/>
            <person name="Suzuki K.-i.T."/>
            <person name="Hayashi T."/>
            <person name="Toyoda A."/>
            <person name="Oliveira C."/>
            <person name="Osipova E."/>
            <person name="Leigh N.D."/>
            <person name="Simon A."/>
            <person name="Yun M.H."/>
        </authorList>
    </citation>
    <scope>NUCLEOTIDE SEQUENCE</scope>
    <source>
        <strain evidence="1">20211129_DDA</strain>
        <tissue evidence="1">Liver</tissue>
    </source>
</reference>
<organism evidence="1 2">
    <name type="scientific">Pleurodeles waltl</name>
    <name type="common">Iberian ribbed newt</name>
    <dbReference type="NCBI Taxonomy" id="8319"/>
    <lineage>
        <taxon>Eukaryota</taxon>
        <taxon>Metazoa</taxon>
        <taxon>Chordata</taxon>
        <taxon>Craniata</taxon>
        <taxon>Vertebrata</taxon>
        <taxon>Euteleostomi</taxon>
        <taxon>Amphibia</taxon>
        <taxon>Batrachia</taxon>
        <taxon>Caudata</taxon>
        <taxon>Salamandroidea</taxon>
        <taxon>Salamandridae</taxon>
        <taxon>Pleurodelinae</taxon>
        <taxon>Pleurodeles</taxon>
    </lineage>
</organism>
<evidence type="ECO:0000313" key="1">
    <source>
        <dbReference type="EMBL" id="KAJ1115292.1"/>
    </source>
</evidence>
<protein>
    <submittedName>
        <fullName evidence="1">Uncharacterized protein</fullName>
    </submittedName>
</protein>
<dbReference type="EMBL" id="JANPWB010000012">
    <property type="protein sequence ID" value="KAJ1115292.1"/>
    <property type="molecule type" value="Genomic_DNA"/>
</dbReference>
<dbReference type="AlphaFoldDB" id="A0AAV7NKX0"/>
<dbReference type="Proteomes" id="UP001066276">
    <property type="component" value="Chromosome 8"/>
</dbReference>
<comment type="caution">
    <text evidence="1">The sequence shown here is derived from an EMBL/GenBank/DDBJ whole genome shotgun (WGS) entry which is preliminary data.</text>
</comment>
<accession>A0AAV7NKX0</accession>
<keyword evidence="2" id="KW-1185">Reference proteome</keyword>